<keyword evidence="4" id="KW-1185">Reference proteome</keyword>
<dbReference type="EMBL" id="SHKY01000001">
    <property type="protein sequence ID" value="RZU54567.1"/>
    <property type="molecule type" value="Genomic_DNA"/>
</dbReference>
<dbReference type="GO" id="GO:0101006">
    <property type="term" value="F:protein histidine phosphatase activity"/>
    <property type="evidence" value="ECO:0007669"/>
    <property type="project" value="TreeGrafter"/>
</dbReference>
<evidence type="ECO:0000256" key="1">
    <source>
        <dbReference type="PIRSR" id="PIRSR613078-1"/>
    </source>
</evidence>
<comment type="caution">
    <text evidence="3">The sequence shown here is derived from an EMBL/GenBank/DDBJ whole genome shotgun (WGS) entry which is preliminary data.</text>
</comment>
<sequence length="191" mass="20330">MTMERIVLIRHGQTPWSAAGRHTSYTDVELTPAGQDQARALGARLAGHRFAAVLCSPRARARRTAELAGLAVTEVTDDLAEWHYGEYEGITTAQIHQTRPGWSLWTDGCPGGESPEQVGARLDRVLARARTLLAGGDVALVAHGHALRVAGARWIGLPPSGGGRLRLDTATLSALGFEHGAEVLDTWNAAG</sequence>
<dbReference type="Pfam" id="PF00300">
    <property type="entry name" value="His_Phos_1"/>
    <property type="match status" value="1"/>
</dbReference>
<name>A0A4Q7ZTK7_9ACTN</name>
<feature type="active site" description="Proton donor/acceptor" evidence="1">
    <location>
        <position position="81"/>
    </location>
</feature>
<evidence type="ECO:0000256" key="2">
    <source>
        <dbReference type="PIRSR" id="PIRSR613078-2"/>
    </source>
</evidence>
<dbReference type="InterPro" id="IPR013078">
    <property type="entry name" value="His_Pase_superF_clade-1"/>
</dbReference>
<dbReference type="CDD" id="cd07067">
    <property type="entry name" value="HP_PGM_like"/>
    <property type="match status" value="1"/>
</dbReference>
<dbReference type="AlphaFoldDB" id="A0A4Q7ZTK7"/>
<reference evidence="3 4" key="1">
    <citation type="submission" date="2019-02" db="EMBL/GenBank/DDBJ databases">
        <title>Sequencing the genomes of 1000 actinobacteria strains.</title>
        <authorList>
            <person name="Klenk H.-P."/>
        </authorList>
    </citation>
    <scope>NUCLEOTIDE SEQUENCE [LARGE SCALE GENOMIC DNA]</scope>
    <source>
        <strain evidence="3 4">DSM 45162</strain>
    </source>
</reference>
<dbReference type="InterPro" id="IPR050275">
    <property type="entry name" value="PGM_Phosphatase"/>
</dbReference>
<feature type="active site" description="Tele-phosphohistidine intermediate" evidence="1">
    <location>
        <position position="11"/>
    </location>
</feature>
<organism evidence="3 4">
    <name type="scientific">Krasilnikovia cinnamomea</name>
    <dbReference type="NCBI Taxonomy" id="349313"/>
    <lineage>
        <taxon>Bacteria</taxon>
        <taxon>Bacillati</taxon>
        <taxon>Actinomycetota</taxon>
        <taxon>Actinomycetes</taxon>
        <taxon>Micromonosporales</taxon>
        <taxon>Micromonosporaceae</taxon>
        <taxon>Krasilnikovia</taxon>
    </lineage>
</organism>
<dbReference type="PANTHER" id="PTHR48100">
    <property type="entry name" value="BROAD-SPECIFICITY PHOSPHATASE YOR283W-RELATED"/>
    <property type="match status" value="1"/>
</dbReference>
<accession>A0A4Q7ZTK7</accession>
<protein>
    <submittedName>
        <fullName evidence="3">Putative phosphoglycerate mutase</fullName>
    </submittedName>
</protein>
<dbReference type="InterPro" id="IPR029033">
    <property type="entry name" value="His_PPase_superfam"/>
</dbReference>
<evidence type="ECO:0000313" key="4">
    <source>
        <dbReference type="Proteomes" id="UP000292564"/>
    </source>
</evidence>
<dbReference type="SUPFAM" id="SSF53254">
    <property type="entry name" value="Phosphoglycerate mutase-like"/>
    <property type="match status" value="1"/>
</dbReference>
<dbReference type="GO" id="GO:0070297">
    <property type="term" value="P:regulation of phosphorelay signal transduction system"/>
    <property type="evidence" value="ECO:0007669"/>
    <property type="project" value="TreeGrafter"/>
</dbReference>
<feature type="binding site" evidence="2">
    <location>
        <position position="60"/>
    </location>
    <ligand>
        <name>substrate</name>
    </ligand>
</feature>
<dbReference type="Gene3D" id="3.40.50.1240">
    <property type="entry name" value="Phosphoglycerate mutase-like"/>
    <property type="match status" value="1"/>
</dbReference>
<feature type="binding site" evidence="2">
    <location>
        <begin position="81"/>
        <end position="84"/>
    </location>
    <ligand>
        <name>substrate</name>
    </ligand>
</feature>
<dbReference type="PANTHER" id="PTHR48100:SF15">
    <property type="entry name" value="SEDOHEPTULOSE 1,7-BISPHOSPHATASE"/>
    <property type="match status" value="1"/>
</dbReference>
<proteinExistence type="predicted"/>
<gene>
    <name evidence="3" type="ORF">EV385_6518</name>
</gene>
<dbReference type="Proteomes" id="UP000292564">
    <property type="component" value="Unassembled WGS sequence"/>
</dbReference>
<dbReference type="SMART" id="SM00855">
    <property type="entry name" value="PGAM"/>
    <property type="match status" value="1"/>
</dbReference>
<evidence type="ECO:0000313" key="3">
    <source>
        <dbReference type="EMBL" id="RZU54567.1"/>
    </source>
</evidence>